<evidence type="ECO:0000313" key="9">
    <source>
        <dbReference type="Proteomes" id="UP000248817"/>
    </source>
</evidence>
<dbReference type="PRINTS" id="PR00420">
    <property type="entry name" value="RNGMNOXGNASE"/>
</dbReference>
<dbReference type="Pfam" id="PF01494">
    <property type="entry name" value="FAD_binding_3"/>
    <property type="match status" value="1"/>
</dbReference>
<name>A0A2V5IJU0_9EURO</name>
<keyword evidence="6" id="KW-0732">Signal</keyword>
<dbReference type="AlphaFoldDB" id="A0A2V5IJU0"/>
<feature type="domain" description="FAD-binding" evidence="7">
    <location>
        <begin position="6"/>
        <end position="336"/>
    </location>
</feature>
<keyword evidence="4" id="KW-0560">Oxidoreductase</keyword>
<evidence type="ECO:0000256" key="4">
    <source>
        <dbReference type="ARBA" id="ARBA00023002"/>
    </source>
</evidence>
<dbReference type="InterPro" id="IPR002938">
    <property type="entry name" value="FAD-bd"/>
</dbReference>
<dbReference type="InterPro" id="IPR050562">
    <property type="entry name" value="FAD_mOase_fung"/>
</dbReference>
<keyword evidence="3" id="KW-0274">FAD</keyword>
<evidence type="ECO:0000256" key="6">
    <source>
        <dbReference type="SAM" id="SignalP"/>
    </source>
</evidence>
<dbReference type="Proteomes" id="UP000248817">
    <property type="component" value="Unassembled WGS sequence"/>
</dbReference>
<reference evidence="8 9" key="1">
    <citation type="submission" date="2018-02" db="EMBL/GenBank/DDBJ databases">
        <title>The genomes of Aspergillus section Nigri reveals drivers in fungal speciation.</title>
        <authorList>
            <consortium name="DOE Joint Genome Institute"/>
            <person name="Vesth T.C."/>
            <person name="Nybo J."/>
            <person name="Theobald S."/>
            <person name="Brandl J."/>
            <person name="Frisvad J.C."/>
            <person name="Nielsen K.F."/>
            <person name="Lyhne E.K."/>
            <person name="Kogle M.E."/>
            <person name="Kuo A."/>
            <person name="Riley R."/>
            <person name="Clum A."/>
            <person name="Nolan M."/>
            <person name="Lipzen A."/>
            <person name="Salamov A."/>
            <person name="Henrissat B."/>
            <person name="Wiebenga A."/>
            <person name="De vries R.P."/>
            <person name="Grigoriev I.V."/>
            <person name="Mortensen U.H."/>
            <person name="Andersen M.R."/>
            <person name="Baker S.E."/>
        </authorList>
    </citation>
    <scope>NUCLEOTIDE SEQUENCE [LARGE SCALE GENOMIC DNA]</scope>
    <source>
        <strain evidence="8 9">CBS 114.80</strain>
    </source>
</reference>
<comment type="similarity">
    <text evidence="1">Belongs to the paxM FAD-dependent monooxygenase family.</text>
</comment>
<dbReference type="EMBL" id="KZ825463">
    <property type="protein sequence ID" value="PYI36885.1"/>
    <property type="molecule type" value="Genomic_DNA"/>
</dbReference>
<dbReference type="Gene3D" id="3.50.50.60">
    <property type="entry name" value="FAD/NAD(P)-binding domain"/>
    <property type="match status" value="1"/>
</dbReference>
<evidence type="ECO:0000259" key="7">
    <source>
        <dbReference type="Pfam" id="PF01494"/>
    </source>
</evidence>
<accession>A0A2V5IJU0</accession>
<protein>
    <submittedName>
        <fullName evidence="8">Monooxygenase</fullName>
    </submittedName>
</protein>
<proteinExistence type="inferred from homology"/>
<sequence>MSNRKFHVIIVGASIAGLTLAHCLSSANVDFTILEARASQITQGTGLVLQPNGARILDQLGLYDKVLRQAARIVSYTTYFDSGRLLLDIDTRHITSRRTGYPLSIISRQALLSILFDYLPRQDRIHFNKKVIQVTPSAREVTVHTADGSQLSGDIVVGADGVHSIVRSQMWQYIQSNRHAARFVMAREIPQRTSFAGVFGIADPVPGLKAGVVYRTFGVGWVMLIMVGKDAQVFWFISIAWPHTSRQAWRRQQGKTSVAPLLVPFLDKHVSSEVTFMEIYDRTSSFTFVPLEESFQNQWSAGRFACIGDAVNKTTPNIGQGANCAIETAASVGNCIVLASRIDAPWTEAYLESRLQTWENKYRGRMRLFSWVSHSVARVEAGGNWWLRLLRSYFSYYHSAMGIALLGDLTPQTARVQHLPLPSRRPAAPRSRSDPQERNWSVRFSGVPVVSTMIVALLFIVQSLTRPKDGGVN</sequence>
<evidence type="ECO:0000256" key="3">
    <source>
        <dbReference type="ARBA" id="ARBA00022827"/>
    </source>
</evidence>
<dbReference type="PANTHER" id="PTHR47356">
    <property type="entry name" value="FAD-DEPENDENT MONOOXYGENASE ASQG-RELATED"/>
    <property type="match status" value="1"/>
</dbReference>
<keyword evidence="8" id="KW-0503">Monooxygenase</keyword>
<keyword evidence="2" id="KW-0285">Flavoprotein</keyword>
<evidence type="ECO:0000256" key="1">
    <source>
        <dbReference type="ARBA" id="ARBA00007992"/>
    </source>
</evidence>
<dbReference type="GO" id="GO:0004497">
    <property type="term" value="F:monooxygenase activity"/>
    <property type="evidence" value="ECO:0007669"/>
    <property type="project" value="UniProtKB-KW"/>
</dbReference>
<feature type="chain" id="PRO_5016158923" evidence="6">
    <location>
        <begin position="22"/>
        <end position="473"/>
    </location>
</feature>
<dbReference type="InterPro" id="IPR036188">
    <property type="entry name" value="FAD/NAD-bd_sf"/>
</dbReference>
<evidence type="ECO:0000313" key="8">
    <source>
        <dbReference type="EMBL" id="PYI36885.1"/>
    </source>
</evidence>
<organism evidence="8 9">
    <name type="scientific">Aspergillus indologenus CBS 114.80</name>
    <dbReference type="NCBI Taxonomy" id="1450541"/>
    <lineage>
        <taxon>Eukaryota</taxon>
        <taxon>Fungi</taxon>
        <taxon>Dikarya</taxon>
        <taxon>Ascomycota</taxon>
        <taxon>Pezizomycotina</taxon>
        <taxon>Eurotiomycetes</taxon>
        <taxon>Eurotiomycetidae</taxon>
        <taxon>Eurotiales</taxon>
        <taxon>Aspergillaceae</taxon>
        <taxon>Aspergillus</taxon>
        <taxon>Aspergillus subgen. Circumdati</taxon>
    </lineage>
</organism>
<keyword evidence="9" id="KW-1185">Reference proteome</keyword>
<keyword evidence="5" id="KW-0812">Transmembrane</keyword>
<keyword evidence="5" id="KW-0472">Membrane</keyword>
<dbReference type="PANTHER" id="PTHR47356:SF2">
    <property type="entry name" value="FAD-BINDING DOMAIN-CONTAINING PROTEIN-RELATED"/>
    <property type="match status" value="1"/>
</dbReference>
<evidence type="ECO:0000256" key="5">
    <source>
        <dbReference type="SAM" id="Phobius"/>
    </source>
</evidence>
<dbReference type="GO" id="GO:0071949">
    <property type="term" value="F:FAD binding"/>
    <property type="evidence" value="ECO:0007669"/>
    <property type="project" value="InterPro"/>
</dbReference>
<gene>
    <name evidence="8" type="ORF">BP00DRAFT_431980</name>
</gene>
<feature type="signal peptide" evidence="6">
    <location>
        <begin position="1"/>
        <end position="21"/>
    </location>
</feature>
<feature type="transmembrane region" description="Helical" evidence="5">
    <location>
        <begin position="440"/>
        <end position="461"/>
    </location>
</feature>
<keyword evidence="5" id="KW-1133">Transmembrane helix</keyword>
<evidence type="ECO:0000256" key="2">
    <source>
        <dbReference type="ARBA" id="ARBA00022630"/>
    </source>
</evidence>
<dbReference type="SUPFAM" id="SSF51905">
    <property type="entry name" value="FAD/NAD(P)-binding domain"/>
    <property type="match status" value="1"/>
</dbReference>